<accession>A0AA48ICH5</accession>
<dbReference type="AlphaFoldDB" id="A0AA48ICH5"/>
<name>A0AA48ICH5_9FIRM</name>
<sequence length="116" mass="13638">MNINPQIEEIFKDFEVDGVFIPIAFLNYYGKSDVYLTYYTWLEQSQEFHDDDYHASISYATIDIFSKTNFKNILASVKQKLKENGFTWIDNSPETYEPEIGFYHVAVNFYIEGTSD</sequence>
<proteinExistence type="predicted"/>
<gene>
    <name evidence="1" type="ORF">RsTaC01_0911</name>
</gene>
<dbReference type="EMBL" id="AP027925">
    <property type="protein sequence ID" value="BED92975.1"/>
    <property type="molecule type" value="Genomic_DNA"/>
</dbReference>
<reference evidence="1" key="1">
    <citation type="journal article" date="2023" name="ISME J.">
        <title>Emergence of putative energy parasites within Clostridia revealed by genome analysis of a novel endosymbiotic clade.</title>
        <authorList>
            <person name="Takahashi K."/>
            <person name="Kuwahara H."/>
            <person name="Horikawa Y."/>
            <person name="Izawa K."/>
            <person name="Kato D."/>
            <person name="Inagaki T."/>
            <person name="Yuki M."/>
            <person name="Ohkuma M."/>
            <person name="Hongoh Y."/>
        </authorList>
    </citation>
    <scope>NUCLEOTIDE SEQUENCE</scope>
    <source>
        <strain evidence="1">RsTa-C01</strain>
    </source>
</reference>
<evidence type="ECO:0000313" key="1">
    <source>
        <dbReference type="EMBL" id="BED92975.1"/>
    </source>
</evidence>
<dbReference type="Proteomes" id="UP001335720">
    <property type="component" value="Chromosome"/>
</dbReference>
<organism evidence="1">
    <name type="scientific">Candidatus Paraimprobicoccus trichonymphae</name>
    <dbReference type="NCBI Taxonomy" id="3033793"/>
    <lineage>
        <taxon>Bacteria</taxon>
        <taxon>Bacillati</taxon>
        <taxon>Bacillota</taxon>
        <taxon>Clostridia</taxon>
        <taxon>Candidatus Paraimprobicoccus</taxon>
    </lineage>
</organism>
<protein>
    <submittedName>
        <fullName evidence="1">Uncharacterized protein</fullName>
    </submittedName>
</protein>
<dbReference type="KEGG" id="ptrh:RsTaC01_0911"/>